<accession>A0AAV4Q5S8</accession>
<proteinExistence type="predicted"/>
<name>A0AAV4Q5S8_CAEEX</name>
<dbReference type="AlphaFoldDB" id="A0AAV4Q5S8"/>
<dbReference type="Proteomes" id="UP001054945">
    <property type="component" value="Unassembled WGS sequence"/>
</dbReference>
<dbReference type="PANTHER" id="PTHR21696">
    <property type="entry name" value="PROTEIN UNC-79 HOMOLOG"/>
    <property type="match status" value="1"/>
</dbReference>
<keyword evidence="2" id="KW-1185">Reference proteome</keyword>
<organism evidence="1 2">
    <name type="scientific">Caerostris extrusa</name>
    <name type="common">Bark spider</name>
    <name type="synonym">Caerostris bankana</name>
    <dbReference type="NCBI Taxonomy" id="172846"/>
    <lineage>
        <taxon>Eukaryota</taxon>
        <taxon>Metazoa</taxon>
        <taxon>Ecdysozoa</taxon>
        <taxon>Arthropoda</taxon>
        <taxon>Chelicerata</taxon>
        <taxon>Arachnida</taxon>
        <taxon>Araneae</taxon>
        <taxon>Araneomorphae</taxon>
        <taxon>Entelegynae</taxon>
        <taxon>Araneoidea</taxon>
        <taxon>Araneidae</taxon>
        <taxon>Caerostris</taxon>
    </lineage>
</organism>
<dbReference type="PANTHER" id="PTHR21696:SF2">
    <property type="entry name" value="PROTEIN UNC-79 HOMOLOG"/>
    <property type="match status" value="1"/>
</dbReference>
<sequence>MASPLLPKMLRIVARIASSPNYPWQGECNIHLPGGSVSVARQFLRCTLHQLAPNGIFVQIFQSHIIEPEFYKTMACALADFTEVNQVTPLLLLFENLNDRKHLHHEIIFHILENVATYLDCLPLESCMPPWVAFLQQLDLFFRKNPSYSLTRTYSTE</sequence>
<evidence type="ECO:0000313" key="1">
    <source>
        <dbReference type="EMBL" id="GIY03869.1"/>
    </source>
</evidence>
<comment type="caution">
    <text evidence="1">The sequence shown here is derived from an EMBL/GenBank/DDBJ whole genome shotgun (WGS) entry which is preliminary data.</text>
</comment>
<evidence type="ECO:0000313" key="2">
    <source>
        <dbReference type="Proteomes" id="UP001054945"/>
    </source>
</evidence>
<protein>
    <submittedName>
        <fullName evidence="1">Protein unc-79 homolog</fullName>
    </submittedName>
</protein>
<dbReference type="InterPro" id="IPR024855">
    <property type="entry name" value="UNC79"/>
</dbReference>
<gene>
    <name evidence="1" type="primary">UNC79</name>
    <name evidence="1" type="ORF">CEXT_345331</name>
</gene>
<dbReference type="EMBL" id="BPLR01005635">
    <property type="protein sequence ID" value="GIY03869.1"/>
    <property type="molecule type" value="Genomic_DNA"/>
</dbReference>
<reference evidence="1 2" key="1">
    <citation type="submission" date="2021-06" db="EMBL/GenBank/DDBJ databases">
        <title>Caerostris extrusa draft genome.</title>
        <authorList>
            <person name="Kono N."/>
            <person name="Arakawa K."/>
        </authorList>
    </citation>
    <scope>NUCLEOTIDE SEQUENCE [LARGE SCALE GENOMIC DNA]</scope>
</reference>